<feature type="binding site" evidence="10">
    <location>
        <position position="236"/>
    </location>
    <ligand>
        <name>Zn(2+)</name>
        <dbReference type="ChEBI" id="CHEBI:29105"/>
    </ligand>
</feature>
<evidence type="ECO:0000256" key="5">
    <source>
        <dbReference type="ARBA" id="ARBA00022833"/>
    </source>
</evidence>
<dbReference type="InterPro" id="IPR014729">
    <property type="entry name" value="Rossmann-like_a/b/a_fold"/>
</dbReference>
<dbReference type="SUPFAM" id="SSF52374">
    <property type="entry name" value="Nucleotidylyl transferase"/>
    <property type="match status" value="1"/>
</dbReference>
<keyword evidence="3 10" id="KW-0479">Metal-binding</keyword>
<dbReference type="CDD" id="cd00672">
    <property type="entry name" value="CysRS_core"/>
    <property type="match status" value="1"/>
</dbReference>
<dbReference type="RefSeq" id="WP_023161522.1">
    <property type="nucleotide sequence ID" value="NC_022588.1"/>
</dbReference>
<dbReference type="OrthoDB" id="9815130at2"/>
<dbReference type="NCBIfam" id="TIGR00435">
    <property type="entry name" value="cysS"/>
    <property type="match status" value="1"/>
</dbReference>
<keyword evidence="5 10" id="KW-0862">Zinc</keyword>
<dbReference type="Pfam" id="PF01406">
    <property type="entry name" value="tRNA-synt_1e"/>
    <property type="match status" value="1"/>
</dbReference>
<evidence type="ECO:0000256" key="6">
    <source>
        <dbReference type="ARBA" id="ARBA00022840"/>
    </source>
</evidence>
<comment type="subunit">
    <text evidence="1 10">Monomer.</text>
</comment>
<dbReference type="InterPro" id="IPR015803">
    <property type="entry name" value="Cys-tRNA-ligase"/>
</dbReference>
<comment type="catalytic activity">
    <reaction evidence="9 10">
        <text>tRNA(Cys) + L-cysteine + ATP = L-cysteinyl-tRNA(Cys) + AMP + diphosphate</text>
        <dbReference type="Rhea" id="RHEA:17773"/>
        <dbReference type="Rhea" id="RHEA-COMP:9661"/>
        <dbReference type="Rhea" id="RHEA-COMP:9679"/>
        <dbReference type="ChEBI" id="CHEBI:30616"/>
        <dbReference type="ChEBI" id="CHEBI:33019"/>
        <dbReference type="ChEBI" id="CHEBI:35235"/>
        <dbReference type="ChEBI" id="CHEBI:78442"/>
        <dbReference type="ChEBI" id="CHEBI:78517"/>
        <dbReference type="ChEBI" id="CHEBI:456215"/>
        <dbReference type="EC" id="6.1.1.16"/>
    </reaction>
</comment>
<feature type="binding site" evidence="10">
    <location>
        <position position="232"/>
    </location>
    <ligand>
        <name>Zn(2+)</name>
        <dbReference type="ChEBI" id="CHEBI:29105"/>
    </ligand>
</feature>
<sequence>MLQIYNSLTCQKQPFISLKSQVVNMYVCGPTVYDHLHLGNIRPLVFFATVKSYLETIGFNVNYVVNITDIDDKIISQALKMKTSEVLIAQKYILAFQQLLKDLDLQSINFFPQATNYIPAMIELIEDLLKLGFAYFTNQGIYFRISKISDYGKLKKQDLSQLKQNARKILDSEKENPGDFILWKKTSQGIQYESPWFLGRPGWHTECVTMIETIFKTSLDIHGGGSDLKFPHHENEIAQAQARHQRPLANFFMHVARLDYKQQKMSKSLGNIVWCKDLLQQFSPSVIKFFLLSIHYRKPIDFSLALITQAQNKYHKIMAFLTKNDFQLQLKSILTKDLHQPTINAFHQFMQDDFSTHKVFDLLEQIIKQTHQTNDLTLLASYQNTLIFIFNVLGLKPDFKQANANDLQTYALWQEARKKQAFQQADLLRQILIDKGLL</sequence>
<comment type="caution">
    <text evidence="12">The sequence shown here is derived from an EMBL/GenBank/DDBJ whole genome shotgun (WGS) entry which is preliminary data.</text>
</comment>
<feature type="binding site" evidence="10">
    <location>
        <position position="267"/>
    </location>
    <ligand>
        <name>ATP</name>
        <dbReference type="ChEBI" id="CHEBI:30616"/>
    </ligand>
</feature>
<reference evidence="13" key="1">
    <citation type="submission" date="2016-11" db="EMBL/GenBank/DDBJ databases">
        <title>Genome sequence of Candidatus Phytoplasma solani strain SA-1.</title>
        <authorList>
            <person name="Haryono M."/>
            <person name="Samarzija I."/>
            <person name="Seruga Music M."/>
            <person name="Hogenhout S."/>
            <person name="Kuo C.-H."/>
        </authorList>
    </citation>
    <scope>NUCLEOTIDE SEQUENCE [LARGE SCALE GENOMIC DNA]</scope>
    <source>
        <strain evidence="13">SA-1</strain>
    </source>
</reference>
<gene>
    <name evidence="10 12" type="primary">cysS</name>
    <name evidence="12" type="ORF">PSSA1_v1c6250</name>
</gene>
<evidence type="ECO:0000256" key="10">
    <source>
        <dbReference type="HAMAP-Rule" id="MF_00041"/>
    </source>
</evidence>
<evidence type="ECO:0000256" key="8">
    <source>
        <dbReference type="ARBA" id="ARBA00023146"/>
    </source>
</evidence>
<comment type="subcellular location">
    <subcellularLocation>
        <location evidence="10">Cytoplasm</location>
    </subcellularLocation>
</comment>
<keyword evidence="4 10" id="KW-0547">Nucleotide-binding</keyword>
<keyword evidence="2 10" id="KW-0436">Ligase</keyword>
<dbReference type="InterPro" id="IPR009080">
    <property type="entry name" value="tRNAsynth_Ia_anticodon-bd"/>
</dbReference>
<keyword evidence="7 10" id="KW-0648">Protein biosynthesis</keyword>
<dbReference type="Gene3D" id="3.40.50.620">
    <property type="entry name" value="HUPs"/>
    <property type="match status" value="1"/>
</dbReference>
<dbReference type="InterPro" id="IPR024909">
    <property type="entry name" value="Cys-tRNA/MSH_ligase"/>
</dbReference>
<feature type="binding site" evidence="10">
    <location>
        <position position="207"/>
    </location>
    <ligand>
        <name>Zn(2+)</name>
        <dbReference type="ChEBI" id="CHEBI:29105"/>
    </ligand>
</feature>
<evidence type="ECO:0000313" key="13">
    <source>
        <dbReference type="Proteomes" id="UP000283896"/>
    </source>
</evidence>
<evidence type="ECO:0000313" key="12">
    <source>
        <dbReference type="EMBL" id="RMI87720.1"/>
    </source>
</evidence>
<evidence type="ECO:0000259" key="11">
    <source>
        <dbReference type="Pfam" id="PF01406"/>
    </source>
</evidence>
<dbReference type="GO" id="GO:0005524">
    <property type="term" value="F:ATP binding"/>
    <property type="evidence" value="ECO:0007669"/>
    <property type="project" value="UniProtKB-UniRule"/>
</dbReference>
<dbReference type="GO" id="GO:0008270">
    <property type="term" value="F:zinc ion binding"/>
    <property type="evidence" value="ECO:0007669"/>
    <property type="project" value="UniProtKB-UniRule"/>
</dbReference>
<evidence type="ECO:0000256" key="3">
    <source>
        <dbReference type="ARBA" id="ARBA00022723"/>
    </source>
</evidence>
<keyword evidence="13" id="KW-1185">Reference proteome</keyword>
<keyword evidence="10" id="KW-0963">Cytoplasm</keyword>
<comment type="cofactor">
    <cofactor evidence="10">
        <name>Zn(2+)</name>
        <dbReference type="ChEBI" id="CHEBI:29105"/>
    </cofactor>
    <text evidence="10">Binds 1 zinc ion per subunit.</text>
</comment>
<dbReference type="GO" id="GO:0004817">
    <property type="term" value="F:cysteine-tRNA ligase activity"/>
    <property type="evidence" value="ECO:0007669"/>
    <property type="project" value="UniProtKB-UniRule"/>
</dbReference>
<organism evidence="12 13">
    <name type="scientific">Candidatus Phytoplasma solani</name>
    <dbReference type="NCBI Taxonomy" id="69896"/>
    <lineage>
        <taxon>Bacteria</taxon>
        <taxon>Bacillati</taxon>
        <taxon>Mycoplasmatota</taxon>
        <taxon>Mollicutes</taxon>
        <taxon>Acholeplasmatales</taxon>
        <taxon>Acholeplasmataceae</taxon>
        <taxon>Candidatus Phytoplasma</taxon>
        <taxon>16SrXII (Stolbur group)</taxon>
    </lineage>
</organism>
<evidence type="ECO:0000256" key="9">
    <source>
        <dbReference type="ARBA" id="ARBA00047398"/>
    </source>
</evidence>
<dbReference type="GO" id="GO:0006423">
    <property type="term" value="P:cysteinyl-tRNA aminoacylation"/>
    <property type="evidence" value="ECO:0007669"/>
    <property type="project" value="UniProtKB-UniRule"/>
</dbReference>
<evidence type="ECO:0000256" key="7">
    <source>
        <dbReference type="ARBA" id="ARBA00022917"/>
    </source>
</evidence>
<evidence type="ECO:0000256" key="2">
    <source>
        <dbReference type="ARBA" id="ARBA00022598"/>
    </source>
</evidence>
<feature type="domain" description="tRNA synthetases class I catalytic" evidence="11">
    <location>
        <begin position="17"/>
        <end position="311"/>
    </location>
</feature>
<proteinExistence type="inferred from homology"/>
<dbReference type="EMBL" id="MPBG01000011">
    <property type="protein sequence ID" value="RMI87720.1"/>
    <property type="molecule type" value="Genomic_DNA"/>
</dbReference>
<feature type="short sequence motif" description="'KMSKS' region" evidence="10">
    <location>
        <begin position="264"/>
        <end position="268"/>
    </location>
</feature>
<dbReference type="Proteomes" id="UP000283896">
    <property type="component" value="Unassembled WGS sequence"/>
</dbReference>
<comment type="similarity">
    <text evidence="10">Belongs to the class-I aminoacyl-tRNA synthetase family.</text>
</comment>
<evidence type="ECO:0000256" key="4">
    <source>
        <dbReference type="ARBA" id="ARBA00022741"/>
    </source>
</evidence>
<dbReference type="HAMAP" id="MF_00041">
    <property type="entry name" value="Cys_tRNA_synth"/>
    <property type="match status" value="1"/>
</dbReference>
<feature type="short sequence motif" description="'HIGH' region" evidence="10">
    <location>
        <begin position="30"/>
        <end position="40"/>
    </location>
</feature>
<dbReference type="GO" id="GO:0005829">
    <property type="term" value="C:cytosol"/>
    <property type="evidence" value="ECO:0007669"/>
    <property type="project" value="TreeGrafter"/>
</dbReference>
<dbReference type="PANTHER" id="PTHR10890">
    <property type="entry name" value="CYSTEINYL-TRNA SYNTHETASE"/>
    <property type="match status" value="1"/>
</dbReference>
<protein>
    <recommendedName>
        <fullName evidence="10">Cysteine--tRNA ligase</fullName>
        <ecNumber evidence="10">6.1.1.16</ecNumber>
    </recommendedName>
    <alternativeName>
        <fullName evidence="10">Cysteinyl-tRNA synthetase</fullName>
        <shortName evidence="10">CysRS</shortName>
    </alternativeName>
</protein>
<dbReference type="PRINTS" id="PR00983">
    <property type="entry name" value="TRNASYNTHCYS"/>
</dbReference>
<dbReference type="SUPFAM" id="SSF47323">
    <property type="entry name" value="Anticodon-binding domain of a subclass of class I aminoacyl-tRNA synthetases"/>
    <property type="match status" value="1"/>
</dbReference>
<name>A0A421NUW8_9MOLU</name>
<dbReference type="Gene3D" id="1.20.120.1910">
    <property type="entry name" value="Cysteine-tRNA ligase, C-terminal anti-codon recognition domain"/>
    <property type="match status" value="1"/>
</dbReference>
<dbReference type="PANTHER" id="PTHR10890:SF3">
    <property type="entry name" value="CYSTEINE--TRNA LIGASE, CYTOPLASMIC"/>
    <property type="match status" value="1"/>
</dbReference>
<keyword evidence="6 10" id="KW-0067">ATP-binding</keyword>
<dbReference type="InterPro" id="IPR032678">
    <property type="entry name" value="tRNA-synt_1_cat_dom"/>
</dbReference>
<evidence type="ECO:0000256" key="1">
    <source>
        <dbReference type="ARBA" id="ARBA00011245"/>
    </source>
</evidence>
<dbReference type="STRING" id="69896.S284_04000"/>
<dbReference type="KEGG" id="psol:S284_04000"/>
<dbReference type="AlphaFoldDB" id="A0A421NUW8"/>
<feature type="binding site" evidence="10">
    <location>
        <position position="28"/>
    </location>
    <ligand>
        <name>Zn(2+)</name>
        <dbReference type="ChEBI" id="CHEBI:29105"/>
    </ligand>
</feature>
<keyword evidence="8 10" id="KW-0030">Aminoacyl-tRNA synthetase</keyword>
<accession>A0A421NUW8</accession>
<dbReference type="EC" id="6.1.1.16" evidence="10"/>